<sequence>MTDIALFGTSADPPTEGHKAILKWLSNRYDWVAVWASNNPFKAHPTSLDHRMTMLQLLILEIDPVRENISLNRELSSPRSLETVQTAREQWGDEVNLTLVVGSDLIAQMPKWYRIQDLLQQVQLLIVPRSGYPIKEEHLETLRQLGGQCAIADFTPPPVSSTAYRDRGDISAIAKPVEDYIHREQLYAWHKPVPTQ</sequence>
<dbReference type="EC" id="2.7.7.18" evidence="3"/>
<dbReference type="NCBIfam" id="TIGR00125">
    <property type="entry name" value="cyt_tran_rel"/>
    <property type="match status" value="1"/>
</dbReference>
<evidence type="ECO:0000256" key="2">
    <source>
        <dbReference type="ARBA" id="ARBA00005019"/>
    </source>
</evidence>
<comment type="catalytic activity">
    <reaction evidence="10">
        <text>nicotinate beta-D-ribonucleotide + ATP + H(+) = deamido-NAD(+) + diphosphate</text>
        <dbReference type="Rhea" id="RHEA:22860"/>
        <dbReference type="ChEBI" id="CHEBI:15378"/>
        <dbReference type="ChEBI" id="CHEBI:30616"/>
        <dbReference type="ChEBI" id="CHEBI:33019"/>
        <dbReference type="ChEBI" id="CHEBI:57502"/>
        <dbReference type="ChEBI" id="CHEBI:58437"/>
        <dbReference type="EC" id="2.7.7.18"/>
    </reaction>
</comment>
<keyword evidence="5 12" id="KW-0808">Transferase</keyword>
<evidence type="ECO:0000256" key="1">
    <source>
        <dbReference type="ARBA" id="ARBA00002324"/>
    </source>
</evidence>
<evidence type="ECO:0000256" key="5">
    <source>
        <dbReference type="ARBA" id="ARBA00022679"/>
    </source>
</evidence>
<evidence type="ECO:0000313" key="12">
    <source>
        <dbReference type="EMBL" id="MBE9116284.1"/>
    </source>
</evidence>
<dbReference type="AlphaFoldDB" id="A0A8J7J2A8"/>
<dbReference type="NCBIfam" id="NF000842">
    <property type="entry name" value="PRK00071.2-1"/>
    <property type="match status" value="1"/>
</dbReference>
<keyword evidence="4" id="KW-0662">Pyridine nucleotide biosynthesis</keyword>
<name>A0A8J7J2A8_9CYAN</name>
<dbReference type="GO" id="GO:0005524">
    <property type="term" value="F:ATP binding"/>
    <property type="evidence" value="ECO:0007669"/>
    <property type="project" value="UniProtKB-KW"/>
</dbReference>
<feature type="domain" description="Cytidyltransferase-like" evidence="11">
    <location>
        <begin position="6"/>
        <end position="167"/>
    </location>
</feature>
<evidence type="ECO:0000256" key="3">
    <source>
        <dbReference type="ARBA" id="ARBA00012389"/>
    </source>
</evidence>
<dbReference type="UniPathway" id="UPA00253">
    <property type="reaction ID" value="UER00332"/>
</dbReference>
<dbReference type="InterPro" id="IPR014729">
    <property type="entry name" value="Rossmann-like_a/b/a_fold"/>
</dbReference>
<evidence type="ECO:0000256" key="7">
    <source>
        <dbReference type="ARBA" id="ARBA00022741"/>
    </source>
</evidence>
<dbReference type="Gene3D" id="3.40.50.620">
    <property type="entry name" value="HUPs"/>
    <property type="match status" value="1"/>
</dbReference>
<reference evidence="12" key="1">
    <citation type="submission" date="2020-10" db="EMBL/GenBank/DDBJ databases">
        <authorList>
            <person name="Castelo-Branco R."/>
            <person name="Eusebio N."/>
            <person name="Adriana R."/>
            <person name="Vieira A."/>
            <person name="Brugerolle De Fraissinette N."/>
            <person name="Rezende De Castro R."/>
            <person name="Schneider M.P."/>
            <person name="Vasconcelos V."/>
            <person name="Leao P.N."/>
        </authorList>
    </citation>
    <scope>NUCLEOTIDE SEQUENCE</scope>
    <source>
        <strain evidence="12">LEGE 07157</strain>
    </source>
</reference>
<comment type="function">
    <text evidence="1">Catalyzes the reversible adenylation of nicotinate mononucleotide (NaMN) to nicotinic acid adenine dinucleotide (NaAD).</text>
</comment>
<dbReference type="GO" id="GO:0004515">
    <property type="term" value="F:nicotinate-nucleotide adenylyltransferase activity"/>
    <property type="evidence" value="ECO:0007669"/>
    <property type="project" value="UniProtKB-EC"/>
</dbReference>
<keyword evidence="9" id="KW-0520">NAD</keyword>
<dbReference type="PANTHER" id="PTHR39321:SF3">
    <property type="entry name" value="PHOSPHOPANTETHEINE ADENYLYLTRANSFERASE"/>
    <property type="match status" value="1"/>
</dbReference>
<evidence type="ECO:0000256" key="4">
    <source>
        <dbReference type="ARBA" id="ARBA00022642"/>
    </source>
</evidence>
<keyword evidence="6 12" id="KW-0548">Nucleotidyltransferase</keyword>
<comment type="caution">
    <text evidence="12">The sequence shown here is derived from an EMBL/GenBank/DDBJ whole genome shotgun (WGS) entry which is preliminary data.</text>
</comment>
<organism evidence="12 13">
    <name type="scientific">Lusitaniella coriacea LEGE 07157</name>
    <dbReference type="NCBI Taxonomy" id="945747"/>
    <lineage>
        <taxon>Bacteria</taxon>
        <taxon>Bacillati</taxon>
        <taxon>Cyanobacteriota</taxon>
        <taxon>Cyanophyceae</taxon>
        <taxon>Spirulinales</taxon>
        <taxon>Lusitaniellaceae</taxon>
        <taxon>Lusitaniella</taxon>
    </lineage>
</organism>
<dbReference type="CDD" id="cd02165">
    <property type="entry name" value="NMNAT"/>
    <property type="match status" value="1"/>
</dbReference>
<evidence type="ECO:0000256" key="10">
    <source>
        <dbReference type="ARBA" id="ARBA00048721"/>
    </source>
</evidence>
<dbReference type="InterPro" id="IPR005248">
    <property type="entry name" value="NadD/NMNAT"/>
</dbReference>
<accession>A0A8J7J2A8</accession>
<dbReference type="SUPFAM" id="SSF52374">
    <property type="entry name" value="Nucleotidylyl transferase"/>
    <property type="match status" value="1"/>
</dbReference>
<keyword evidence="13" id="KW-1185">Reference proteome</keyword>
<dbReference type="Proteomes" id="UP000654482">
    <property type="component" value="Unassembled WGS sequence"/>
</dbReference>
<dbReference type="PANTHER" id="PTHR39321">
    <property type="entry name" value="NICOTINATE-NUCLEOTIDE ADENYLYLTRANSFERASE-RELATED"/>
    <property type="match status" value="1"/>
</dbReference>
<dbReference type="GO" id="GO:0009435">
    <property type="term" value="P:NAD+ biosynthetic process"/>
    <property type="evidence" value="ECO:0007669"/>
    <property type="project" value="UniProtKB-UniPathway"/>
</dbReference>
<keyword evidence="7" id="KW-0547">Nucleotide-binding</keyword>
<comment type="pathway">
    <text evidence="2">Cofactor biosynthesis; NAD(+) biosynthesis; deamido-NAD(+) from nicotinate D-ribonucleotide: step 1/1.</text>
</comment>
<evidence type="ECO:0000256" key="6">
    <source>
        <dbReference type="ARBA" id="ARBA00022695"/>
    </source>
</evidence>
<dbReference type="InterPro" id="IPR004821">
    <property type="entry name" value="Cyt_trans-like"/>
</dbReference>
<evidence type="ECO:0000256" key="9">
    <source>
        <dbReference type="ARBA" id="ARBA00023027"/>
    </source>
</evidence>
<gene>
    <name evidence="12" type="ORF">IQ249_10285</name>
</gene>
<dbReference type="EMBL" id="JADEWZ010000013">
    <property type="protein sequence ID" value="MBE9116284.1"/>
    <property type="molecule type" value="Genomic_DNA"/>
</dbReference>
<dbReference type="Pfam" id="PF01467">
    <property type="entry name" value="CTP_transf_like"/>
    <property type="match status" value="1"/>
</dbReference>
<protein>
    <recommendedName>
        <fullName evidence="3">nicotinate-nucleotide adenylyltransferase</fullName>
        <ecNumber evidence="3">2.7.7.18</ecNumber>
    </recommendedName>
</protein>
<proteinExistence type="predicted"/>
<keyword evidence="8" id="KW-0067">ATP-binding</keyword>
<evidence type="ECO:0000256" key="8">
    <source>
        <dbReference type="ARBA" id="ARBA00022840"/>
    </source>
</evidence>
<evidence type="ECO:0000259" key="11">
    <source>
        <dbReference type="Pfam" id="PF01467"/>
    </source>
</evidence>
<dbReference type="RefSeq" id="WP_194029382.1">
    <property type="nucleotide sequence ID" value="NZ_JADEWZ010000013.1"/>
</dbReference>
<evidence type="ECO:0000313" key="13">
    <source>
        <dbReference type="Proteomes" id="UP000654482"/>
    </source>
</evidence>